<evidence type="ECO:0000256" key="1">
    <source>
        <dbReference type="SAM" id="MobiDB-lite"/>
    </source>
</evidence>
<sequence>MSRYNLCSRAKVQNPTEGNTIGESVSQKISVKNFPAQPLGLSIPAHLLPPLAEDPDLRPPELSEDYVPHTRVPVIDPDSDLTTPLDDERPNPLASIRPDDSDASISNKDPSNISATSGEYINVLKSMSTLSLSPNEQTQSIGTEYYQMALYAINTVDEDENDDDGNVSQSDDPQARARDLTTGEITDDQFEIMKQRSANPNELANPKASGSRDKGKNVDPRNWGNLEIPDHELDLEAQRRALEEAAGRCSCSEPGRYKCFGYVHAGHSNSVKESKYIIDVIETKVDLKVEKTVSSQPDKRVKESEKKMKQTSPKADSRGHNTLWQQ</sequence>
<evidence type="ECO:0000313" key="3">
    <source>
        <dbReference type="Proteomes" id="UP000629468"/>
    </source>
</evidence>
<dbReference type="EMBL" id="JABXXO010000006">
    <property type="protein sequence ID" value="KAF7776529.1"/>
    <property type="molecule type" value="Genomic_DNA"/>
</dbReference>
<dbReference type="Proteomes" id="UP000629468">
    <property type="component" value="Unassembled WGS sequence"/>
</dbReference>
<comment type="caution">
    <text evidence="2">The sequence shown here is derived from an EMBL/GenBank/DDBJ whole genome shotgun (WGS) entry which is preliminary data.</text>
</comment>
<gene>
    <name evidence="2" type="ORF">Agabi119p4_4922</name>
</gene>
<organism evidence="2 3">
    <name type="scientific">Agaricus bisporus var. burnettii</name>
    <dbReference type="NCBI Taxonomy" id="192524"/>
    <lineage>
        <taxon>Eukaryota</taxon>
        <taxon>Fungi</taxon>
        <taxon>Dikarya</taxon>
        <taxon>Basidiomycota</taxon>
        <taxon>Agaricomycotina</taxon>
        <taxon>Agaricomycetes</taxon>
        <taxon>Agaricomycetidae</taxon>
        <taxon>Agaricales</taxon>
        <taxon>Agaricineae</taxon>
        <taxon>Agaricaceae</taxon>
        <taxon>Agaricus</taxon>
    </lineage>
</organism>
<proteinExistence type="predicted"/>
<feature type="region of interest" description="Disordered" evidence="1">
    <location>
        <begin position="52"/>
        <end position="115"/>
    </location>
</feature>
<feature type="compositionally biased region" description="Polar residues" evidence="1">
    <location>
        <begin position="103"/>
        <end position="115"/>
    </location>
</feature>
<evidence type="ECO:0000313" key="2">
    <source>
        <dbReference type="EMBL" id="KAF7776529.1"/>
    </source>
</evidence>
<feature type="region of interest" description="Disordered" evidence="1">
    <location>
        <begin position="290"/>
        <end position="326"/>
    </location>
</feature>
<feature type="region of interest" description="Disordered" evidence="1">
    <location>
        <begin position="195"/>
        <end position="225"/>
    </location>
</feature>
<feature type="region of interest" description="Disordered" evidence="1">
    <location>
        <begin position="158"/>
        <end position="183"/>
    </location>
</feature>
<feature type="compositionally biased region" description="Polar residues" evidence="1">
    <location>
        <begin position="310"/>
        <end position="326"/>
    </location>
</feature>
<accession>A0A8H7F4J3</accession>
<feature type="compositionally biased region" description="Basic and acidic residues" evidence="1">
    <location>
        <begin position="290"/>
        <end position="308"/>
    </location>
</feature>
<reference evidence="2 3" key="1">
    <citation type="journal article" name="Sci. Rep.">
        <title>Telomere-to-telomere assembled and centromere annotated genomes of the two main subspecies of the button mushroom Agaricus bisporus reveal especially polymorphic chromosome ends.</title>
        <authorList>
            <person name="Sonnenberg A.S.M."/>
            <person name="Sedaghat-Telgerd N."/>
            <person name="Lavrijssen B."/>
            <person name="Ohm R.A."/>
            <person name="Hendrickx P.M."/>
            <person name="Scholtmeijer K."/>
            <person name="Baars J.J.P."/>
            <person name="van Peer A."/>
        </authorList>
    </citation>
    <scope>NUCLEOTIDE SEQUENCE [LARGE SCALE GENOMIC DNA]</scope>
    <source>
        <strain evidence="2 3">H119_p4</strain>
    </source>
</reference>
<feature type="compositionally biased region" description="Basic and acidic residues" evidence="1">
    <location>
        <begin position="210"/>
        <end position="219"/>
    </location>
</feature>
<dbReference type="AlphaFoldDB" id="A0A8H7F4J3"/>
<protein>
    <submittedName>
        <fullName evidence="2">Uncharacterized protein</fullName>
    </submittedName>
</protein>
<name>A0A8H7F4J3_AGABI</name>